<proteinExistence type="predicted"/>
<evidence type="ECO:0000313" key="2">
    <source>
        <dbReference type="Ensembl" id="ENSSGRP00000018256.1"/>
    </source>
</evidence>
<reference evidence="2" key="1">
    <citation type="submission" date="2025-08" db="UniProtKB">
        <authorList>
            <consortium name="Ensembl"/>
        </authorList>
    </citation>
    <scope>IDENTIFICATION</scope>
</reference>
<dbReference type="Proteomes" id="UP000472262">
    <property type="component" value="Unassembled WGS sequence"/>
</dbReference>
<dbReference type="Ensembl" id="ENSSGRT00000019727.1">
    <property type="protein sequence ID" value="ENSSGRP00000018256.1"/>
    <property type="gene ID" value="ENSSGRG00000011090.1"/>
</dbReference>
<name>A0A672L7A8_SINGR</name>
<dbReference type="AlphaFoldDB" id="A0A672L7A8"/>
<protein>
    <submittedName>
        <fullName evidence="2">Uncharacterized protein</fullName>
    </submittedName>
</protein>
<evidence type="ECO:0000256" key="1">
    <source>
        <dbReference type="SAM" id="Phobius"/>
    </source>
</evidence>
<sequence length="94" mass="10801">MPTVVPSNDSPLTYKSKLLFTILNLINWCLYFPQCIWTYMMSCALSCRSRGRSSLVLQSRKRFRVSVGFLSTLILSWSLQISKPSRATRTFSGR</sequence>
<organism evidence="2 3">
    <name type="scientific">Sinocyclocheilus grahami</name>
    <name type="common">Dianchi golden-line fish</name>
    <name type="synonym">Barbus grahami</name>
    <dbReference type="NCBI Taxonomy" id="75366"/>
    <lineage>
        <taxon>Eukaryota</taxon>
        <taxon>Metazoa</taxon>
        <taxon>Chordata</taxon>
        <taxon>Craniata</taxon>
        <taxon>Vertebrata</taxon>
        <taxon>Euteleostomi</taxon>
        <taxon>Actinopterygii</taxon>
        <taxon>Neopterygii</taxon>
        <taxon>Teleostei</taxon>
        <taxon>Ostariophysi</taxon>
        <taxon>Cypriniformes</taxon>
        <taxon>Cyprinidae</taxon>
        <taxon>Cyprininae</taxon>
        <taxon>Sinocyclocheilus</taxon>
    </lineage>
</organism>
<reference evidence="2" key="2">
    <citation type="submission" date="2025-09" db="UniProtKB">
        <authorList>
            <consortium name="Ensembl"/>
        </authorList>
    </citation>
    <scope>IDENTIFICATION</scope>
</reference>
<keyword evidence="3" id="KW-1185">Reference proteome</keyword>
<evidence type="ECO:0000313" key="3">
    <source>
        <dbReference type="Proteomes" id="UP000472262"/>
    </source>
</evidence>
<keyword evidence="1" id="KW-0472">Membrane</keyword>
<keyword evidence="1" id="KW-0812">Transmembrane</keyword>
<dbReference type="InParanoid" id="A0A672L7A8"/>
<feature type="transmembrane region" description="Helical" evidence="1">
    <location>
        <begin position="20"/>
        <end position="42"/>
    </location>
</feature>
<accession>A0A672L7A8</accession>
<keyword evidence="1" id="KW-1133">Transmembrane helix</keyword>
<feature type="transmembrane region" description="Helical" evidence="1">
    <location>
        <begin position="63"/>
        <end position="81"/>
    </location>
</feature>